<sequence>MLQTAEICEVVLPECSLFFRKVTIIPNVELIVYEAANEAVLRINDADVIEFRWNSEAVAMFAGIDTVEPIELLEMLARLDLNNGKGAA</sequence>
<keyword evidence="2" id="KW-1185">Reference proteome</keyword>
<protein>
    <submittedName>
        <fullName evidence="1">Uncharacterized protein</fullName>
    </submittedName>
</protein>
<dbReference type="RefSeq" id="WP_301244820.1">
    <property type="nucleotide sequence ID" value="NZ_JAROCC010000012.1"/>
</dbReference>
<reference evidence="1" key="1">
    <citation type="submission" date="2023-03" db="EMBL/GenBank/DDBJ databases">
        <title>MT1 and MT2 Draft Genomes of Novel Species.</title>
        <authorList>
            <person name="Venkateswaran K."/>
        </authorList>
    </citation>
    <scope>NUCLEOTIDE SEQUENCE</scope>
    <source>
        <strain evidence="1">F6_3S_P_2</strain>
    </source>
</reference>
<evidence type="ECO:0000313" key="1">
    <source>
        <dbReference type="EMBL" id="MDN4608628.1"/>
    </source>
</evidence>
<accession>A0ABT8JTZ8</accession>
<gene>
    <name evidence="1" type="ORF">P5G49_14295</name>
</gene>
<evidence type="ECO:0000313" key="2">
    <source>
        <dbReference type="Proteomes" id="UP001175097"/>
    </source>
</evidence>
<name>A0ABT8JTZ8_9BACL</name>
<organism evidence="1 2">
    <name type="scientific">Sporosarcina highlanderae</name>
    <dbReference type="NCBI Taxonomy" id="3035916"/>
    <lineage>
        <taxon>Bacteria</taxon>
        <taxon>Bacillati</taxon>
        <taxon>Bacillota</taxon>
        <taxon>Bacilli</taxon>
        <taxon>Bacillales</taxon>
        <taxon>Caryophanaceae</taxon>
        <taxon>Sporosarcina</taxon>
    </lineage>
</organism>
<dbReference type="Proteomes" id="UP001175097">
    <property type="component" value="Unassembled WGS sequence"/>
</dbReference>
<proteinExistence type="predicted"/>
<dbReference type="EMBL" id="JAROCC010000012">
    <property type="protein sequence ID" value="MDN4608628.1"/>
    <property type="molecule type" value="Genomic_DNA"/>
</dbReference>
<comment type="caution">
    <text evidence="1">The sequence shown here is derived from an EMBL/GenBank/DDBJ whole genome shotgun (WGS) entry which is preliminary data.</text>
</comment>